<dbReference type="RefSeq" id="WP_387417508.1">
    <property type="nucleotide sequence ID" value="NZ_JBIASD010000044.1"/>
</dbReference>
<accession>A0ABW6T2N7</accession>
<evidence type="ECO:0000313" key="1">
    <source>
        <dbReference type="EMBL" id="MFF3671322.1"/>
    </source>
</evidence>
<keyword evidence="2" id="KW-1185">Reference proteome</keyword>
<comment type="caution">
    <text evidence="1">The sequence shown here is derived from an EMBL/GenBank/DDBJ whole genome shotgun (WGS) entry which is preliminary data.</text>
</comment>
<dbReference type="EMBL" id="JBIASD010000044">
    <property type="protein sequence ID" value="MFF3671322.1"/>
    <property type="molecule type" value="Genomic_DNA"/>
</dbReference>
<gene>
    <name evidence="1" type="ORF">ACFYXI_37635</name>
</gene>
<dbReference type="Proteomes" id="UP001602013">
    <property type="component" value="Unassembled WGS sequence"/>
</dbReference>
<evidence type="ECO:0000313" key="2">
    <source>
        <dbReference type="Proteomes" id="UP001602013"/>
    </source>
</evidence>
<proteinExistence type="predicted"/>
<keyword evidence="1" id="KW-0378">Hydrolase</keyword>
<dbReference type="SUPFAM" id="SSF50494">
    <property type="entry name" value="Trypsin-like serine proteases"/>
    <property type="match status" value="1"/>
</dbReference>
<dbReference type="Gene3D" id="2.40.10.120">
    <property type="match status" value="1"/>
</dbReference>
<name>A0ABW6T2N7_9ACTN</name>
<dbReference type="EC" id="3.4.21.-" evidence="1"/>
<reference evidence="1 2" key="1">
    <citation type="submission" date="2024-10" db="EMBL/GenBank/DDBJ databases">
        <title>The Natural Products Discovery Center: Release of the First 8490 Sequenced Strains for Exploring Actinobacteria Biosynthetic Diversity.</title>
        <authorList>
            <person name="Kalkreuter E."/>
            <person name="Kautsar S.A."/>
            <person name="Yang D."/>
            <person name="Bader C.D."/>
            <person name="Teijaro C.N."/>
            <person name="Fluegel L."/>
            <person name="Davis C.M."/>
            <person name="Simpson J.R."/>
            <person name="Lauterbach L."/>
            <person name="Steele A.D."/>
            <person name="Gui C."/>
            <person name="Meng S."/>
            <person name="Li G."/>
            <person name="Viehrig K."/>
            <person name="Ye F."/>
            <person name="Su P."/>
            <person name="Kiefer A.F."/>
            <person name="Nichols A."/>
            <person name="Cepeda A.J."/>
            <person name="Yan W."/>
            <person name="Fan B."/>
            <person name="Jiang Y."/>
            <person name="Adhikari A."/>
            <person name="Zheng C.-J."/>
            <person name="Schuster L."/>
            <person name="Cowan T.M."/>
            <person name="Smanski M.J."/>
            <person name="Chevrette M.G."/>
            <person name="De Carvalho L.P.S."/>
            <person name="Shen B."/>
        </authorList>
    </citation>
    <scope>NUCLEOTIDE SEQUENCE [LARGE SCALE GENOMIC DNA]</scope>
    <source>
        <strain evidence="1 2">NPDC002173</strain>
    </source>
</reference>
<dbReference type="GO" id="GO:0016787">
    <property type="term" value="F:hydrolase activity"/>
    <property type="evidence" value="ECO:0007669"/>
    <property type="project" value="UniProtKB-KW"/>
</dbReference>
<organism evidence="1 2">
    <name type="scientific">Microtetraspora malaysiensis</name>
    <dbReference type="NCBI Taxonomy" id="161358"/>
    <lineage>
        <taxon>Bacteria</taxon>
        <taxon>Bacillati</taxon>
        <taxon>Actinomycetota</taxon>
        <taxon>Actinomycetes</taxon>
        <taxon>Streptosporangiales</taxon>
        <taxon>Streptosporangiaceae</taxon>
        <taxon>Microtetraspora</taxon>
    </lineage>
</organism>
<protein>
    <submittedName>
        <fullName evidence="1">Trypsin-like serine peptidase</fullName>
        <ecNumber evidence="1">3.4.21.-</ecNumber>
    </submittedName>
</protein>
<dbReference type="Pfam" id="PF13365">
    <property type="entry name" value="Trypsin_2"/>
    <property type="match status" value="1"/>
</dbReference>
<sequence length="859" mass="94237">MAMAIESALSFLGTVKSAQGESVGTCFQVAPGVLVTAFHVIRDAGGSQIGARIDFSPIDGDGISTARVERIDERHDLAVLRSDNPLPADVPILSYSDNQRPGSDFHLIGFATLSEGFIPTPRPYLPTIGKWEGKAAATDGTPLARGKSDGVERGMSGSPILRISDGAVIGVLSHRYTSADGWSSGRVWISRIEDLQPLLEGLADIPYEDPAPLTRDEVAWLAETPIDRAVLRRDECFLKPDKWLAAWQTAAACIENGEVLVISSSQGVGATTFAEQLLAQTAPADMRLMRLDPGDWETPMAKALPQMARRAYILDLRDPEHDVPSREFVADLSALASWYRSARSRLVITVADQLWHGRSSKPIQNLQVISLTEGPDSRELVERYISKQSPQLLPIIQLPAVSGHLEGMTAVQAQQAIQTILQVEAENKEIGADANVDLAGLIIARLDDHRDELDVYFGDGANSASSSSGVPARHGDNNRSLSFEDRCLLITLACEKTVRFRQIERDSQRLISVLNGKKSTDFTSVPAHKALAGPGLRGRLDGINAKTSPSEIVAFQRSGFADAAVRYVWSNYASVRKPLMAWLLDLVADATISEDVTTSLISDLVRLNQDVDFIRNDLAKLAIDRKQSELLANVVYDATLDIHMRRRCERLLYDWATRSEMHAVVIEVCRKWLDTDRRNIALRRLRRVADSDRPIPETIAAILAIFSSLADASSMRSWFMAQVTEWIRTDKTTTSARLAFISLMNADIDGTPWLLTSHADKEDVIRMLGELLSDVAGVDGADKAVIQLVERASVDATLYERLMDDIAAAAVTHGAIRSLFSLGVRLSEVGRRINHDPLSDIEARIRIERAPSYSEGDSA</sequence>
<dbReference type="InterPro" id="IPR009003">
    <property type="entry name" value="Peptidase_S1_PA"/>
</dbReference>